<dbReference type="RefSeq" id="WP_072864780.1">
    <property type="nucleotide sequence ID" value="NZ_FQUI01000020.1"/>
</dbReference>
<evidence type="ECO:0000256" key="4">
    <source>
        <dbReference type="NCBIfam" id="TIGR00517"/>
    </source>
</evidence>
<evidence type="ECO:0000313" key="8">
    <source>
        <dbReference type="Proteomes" id="UP000184334"/>
    </source>
</evidence>
<dbReference type="PANTHER" id="PTHR20863:SF76">
    <property type="entry name" value="CARRIER DOMAIN-CONTAINING PROTEIN"/>
    <property type="match status" value="1"/>
</dbReference>
<dbReference type="GO" id="GO:0000035">
    <property type="term" value="F:acyl binding"/>
    <property type="evidence" value="ECO:0007669"/>
    <property type="project" value="TreeGrafter"/>
</dbReference>
<dbReference type="SUPFAM" id="SSF47336">
    <property type="entry name" value="ACP-like"/>
    <property type="match status" value="1"/>
</dbReference>
<reference evidence="7" key="1">
    <citation type="submission" date="2016-11" db="EMBL/GenBank/DDBJ databases">
        <authorList>
            <person name="Varghese N."/>
            <person name="Submissions S."/>
        </authorList>
    </citation>
    <scope>NUCLEOTIDE SEQUENCE [LARGE SCALE GENOMIC DNA]</scope>
    <source>
        <strain evidence="7">DSM 16785</strain>
    </source>
</reference>
<comment type="PTM">
    <text evidence="5">4'-phosphopantetheine is transferred from CoA to a specific serine of apo-ACP by acpS.</text>
</comment>
<accession>A0A1M4X6M7</accession>
<comment type="caution">
    <text evidence="7">The sequence shown here is derived from an EMBL/GenBank/DDBJ whole genome shotgun (WGS) entry which is preliminary data.</text>
</comment>
<dbReference type="OrthoDB" id="9804551at2"/>
<evidence type="ECO:0000256" key="3">
    <source>
        <dbReference type="HAMAP-Rule" id="MF_01217"/>
    </source>
</evidence>
<comment type="pathway">
    <text evidence="3 5">Lipid metabolism; fatty acid biosynthesis.</text>
</comment>
<evidence type="ECO:0000256" key="2">
    <source>
        <dbReference type="ARBA" id="ARBA00022553"/>
    </source>
</evidence>
<proteinExistence type="inferred from homology"/>
<name>A0A1M4X6M7_MARH1</name>
<evidence type="ECO:0000256" key="5">
    <source>
        <dbReference type="RuleBase" id="RU003545"/>
    </source>
</evidence>
<dbReference type="UniPathway" id="UPA00094"/>
<evidence type="ECO:0000256" key="1">
    <source>
        <dbReference type="ARBA" id="ARBA00022450"/>
    </source>
</evidence>
<keyword evidence="3" id="KW-0444">Lipid biosynthesis</keyword>
<dbReference type="PANTHER" id="PTHR20863">
    <property type="entry name" value="ACYL CARRIER PROTEIN"/>
    <property type="match status" value="1"/>
</dbReference>
<keyword evidence="3" id="KW-0275">Fatty acid biosynthesis</keyword>
<sequence length="84" mass="9537">MTRDELFEKVKEIIVETLNVEDEDVTLDASFTDDLDADSLELVDLTMAFESELGVTIEDEELENIKTVEDVVNSLAEKLNIEEE</sequence>
<dbReference type="STRING" id="1122195.SAMN02745164_01352"/>
<dbReference type="GO" id="GO:0009245">
    <property type="term" value="P:lipid A biosynthetic process"/>
    <property type="evidence" value="ECO:0007669"/>
    <property type="project" value="TreeGrafter"/>
</dbReference>
<dbReference type="Gene3D" id="1.10.1200.10">
    <property type="entry name" value="ACP-like"/>
    <property type="match status" value="1"/>
</dbReference>
<protein>
    <recommendedName>
        <fullName evidence="3 4">Acyl carrier protein</fullName>
        <shortName evidence="3">ACP</shortName>
    </recommendedName>
</protein>
<keyword evidence="3" id="KW-0963">Cytoplasm</keyword>
<organism evidence="7 8">
    <name type="scientific">Marinitoga hydrogenitolerans (strain DSM 16785 / JCM 12826 / AT1271)</name>
    <dbReference type="NCBI Taxonomy" id="1122195"/>
    <lineage>
        <taxon>Bacteria</taxon>
        <taxon>Thermotogati</taxon>
        <taxon>Thermotogota</taxon>
        <taxon>Thermotogae</taxon>
        <taxon>Petrotogales</taxon>
        <taxon>Petrotogaceae</taxon>
        <taxon>Marinitoga</taxon>
    </lineage>
</organism>
<feature type="modified residue" description="O-(pantetheine 4'-phosphoryl)serine" evidence="3">
    <location>
        <position position="39"/>
    </location>
</feature>
<evidence type="ECO:0000259" key="6">
    <source>
        <dbReference type="PROSITE" id="PS50075"/>
    </source>
</evidence>
<keyword evidence="3" id="KW-0443">Lipid metabolism</keyword>
<keyword evidence="3" id="KW-0276">Fatty acid metabolism</keyword>
<gene>
    <name evidence="3" type="primary">acpP</name>
    <name evidence="7" type="ORF">SAMN02745164_01352</name>
</gene>
<dbReference type="NCBIfam" id="NF002148">
    <property type="entry name" value="PRK00982.1-2"/>
    <property type="match status" value="1"/>
</dbReference>
<keyword evidence="1 3" id="KW-0596">Phosphopantetheine</keyword>
<dbReference type="GO" id="GO:0005829">
    <property type="term" value="C:cytosol"/>
    <property type="evidence" value="ECO:0007669"/>
    <property type="project" value="TreeGrafter"/>
</dbReference>
<dbReference type="Pfam" id="PF00550">
    <property type="entry name" value="PP-binding"/>
    <property type="match status" value="1"/>
</dbReference>
<keyword evidence="8" id="KW-1185">Reference proteome</keyword>
<dbReference type="NCBIfam" id="TIGR00517">
    <property type="entry name" value="acyl_carrier"/>
    <property type="match status" value="1"/>
</dbReference>
<comment type="similarity">
    <text evidence="3">Belongs to the acyl carrier protein (ACP) family.</text>
</comment>
<dbReference type="AlphaFoldDB" id="A0A1M4X6M7"/>
<dbReference type="InterPro" id="IPR036736">
    <property type="entry name" value="ACP-like_sf"/>
</dbReference>
<dbReference type="PROSITE" id="PS50075">
    <property type="entry name" value="CARRIER"/>
    <property type="match status" value="1"/>
</dbReference>
<evidence type="ECO:0000313" key="7">
    <source>
        <dbReference type="EMBL" id="SHE89087.1"/>
    </source>
</evidence>
<dbReference type="InterPro" id="IPR003231">
    <property type="entry name" value="ACP"/>
</dbReference>
<dbReference type="Proteomes" id="UP000184334">
    <property type="component" value="Unassembled WGS sequence"/>
</dbReference>
<dbReference type="HAMAP" id="MF_01217">
    <property type="entry name" value="Acyl_carrier"/>
    <property type="match status" value="1"/>
</dbReference>
<comment type="function">
    <text evidence="3 5">Carrier of the growing fatty acid chain in fatty acid biosynthesis.</text>
</comment>
<dbReference type="GO" id="GO:0000036">
    <property type="term" value="F:acyl carrier activity"/>
    <property type="evidence" value="ECO:0007669"/>
    <property type="project" value="UniProtKB-UniRule"/>
</dbReference>
<comment type="subcellular location">
    <subcellularLocation>
        <location evidence="3">Cytoplasm</location>
    </subcellularLocation>
</comment>
<dbReference type="GO" id="GO:0016020">
    <property type="term" value="C:membrane"/>
    <property type="evidence" value="ECO:0007669"/>
    <property type="project" value="GOC"/>
</dbReference>
<dbReference type="NCBIfam" id="NF002150">
    <property type="entry name" value="PRK00982.1-4"/>
    <property type="match status" value="1"/>
</dbReference>
<dbReference type="InterPro" id="IPR009081">
    <property type="entry name" value="PP-bd_ACP"/>
</dbReference>
<keyword evidence="2 3" id="KW-0597">Phosphoprotein</keyword>
<dbReference type="EMBL" id="FQUI01000020">
    <property type="protein sequence ID" value="SHE89087.1"/>
    <property type="molecule type" value="Genomic_DNA"/>
</dbReference>
<comment type="PTM">
    <text evidence="3">4'-phosphopantetheine is transferred from CoA to a specific serine of apo-ACP by AcpS. This modification is essential for activity because fatty acids are bound in thioester linkage to the sulfhydryl of the prosthetic group.</text>
</comment>
<feature type="domain" description="Carrier" evidence="6">
    <location>
        <begin position="4"/>
        <end position="79"/>
    </location>
</feature>